<dbReference type="Gene3D" id="2.40.70.10">
    <property type="entry name" value="Acid Proteases"/>
    <property type="match status" value="2"/>
</dbReference>
<dbReference type="PANTHER" id="PTHR47966:SF8">
    <property type="entry name" value="ASPARTIC PROTEASE 1-RELATED"/>
    <property type="match status" value="1"/>
</dbReference>
<dbReference type="InterPro" id="IPR034164">
    <property type="entry name" value="Pepsin-like_dom"/>
</dbReference>
<dbReference type="GO" id="GO:0005764">
    <property type="term" value="C:lysosome"/>
    <property type="evidence" value="ECO:0007669"/>
    <property type="project" value="TreeGrafter"/>
</dbReference>
<dbReference type="WBParaSite" id="ACRNAN_scaffold6542.g21280.t1">
    <property type="protein sequence ID" value="ACRNAN_scaffold6542.g21280.t1"/>
    <property type="gene ID" value="ACRNAN_scaffold6542.g21280"/>
</dbReference>
<feature type="domain" description="Peptidase A1" evidence="2">
    <location>
        <begin position="1"/>
        <end position="338"/>
    </location>
</feature>
<dbReference type="InterPro" id="IPR021109">
    <property type="entry name" value="Peptidase_aspartic_dom_sf"/>
</dbReference>
<dbReference type="SUPFAM" id="SSF50630">
    <property type="entry name" value="Acid proteases"/>
    <property type="match status" value="1"/>
</dbReference>
<evidence type="ECO:0000313" key="3">
    <source>
        <dbReference type="Proteomes" id="UP000887540"/>
    </source>
</evidence>
<comment type="similarity">
    <text evidence="1">Belongs to the peptidase A1 family.</text>
</comment>
<dbReference type="PANTHER" id="PTHR47966">
    <property type="entry name" value="BETA-SITE APP-CLEAVING ENZYME, ISOFORM A-RELATED"/>
    <property type="match status" value="1"/>
</dbReference>
<dbReference type="CDD" id="cd05471">
    <property type="entry name" value="pepsin_like"/>
    <property type="match status" value="1"/>
</dbReference>
<dbReference type="GO" id="GO:0006508">
    <property type="term" value="P:proteolysis"/>
    <property type="evidence" value="ECO:0007669"/>
    <property type="project" value="InterPro"/>
</dbReference>
<proteinExistence type="inferred from homology"/>
<dbReference type="GO" id="GO:0004190">
    <property type="term" value="F:aspartic-type endopeptidase activity"/>
    <property type="evidence" value="ECO:0007669"/>
    <property type="project" value="InterPro"/>
</dbReference>
<dbReference type="PROSITE" id="PS51767">
    <property type="entry name" value="PEPTIDASE_A1"/>
    <property type="match status" value="1"/>
</dbReference>
<organism evidence="3 4">
    <name type="scientific">Acrobeloides nanus</name>
    <dbReference type="NCBI Taxonomy" id="290746"/>
    <lineage>
        <taxon>Eukaryota</taxon>
        <taxon>Metazoa</taxon>
        <taxon>Ecdysozoa</taxon>
        <taxon>Nematoda</taxon>
        <taxon>Chromadorea</taxon>
        <taxon>Rhabditida</taxon>
        <taxon>Tylenchina</taxon>
        <taxon>Cephalobomorpha</taxon>
        <taxon>Cephaloboidea</taxon>
        <taxon>Cephalobidae</taxon>
        <taxon>Acrobeloides</taxon>
    </lineage>
</organism>
<name>A0A914EAZ1_9BILA</name>
<accession>A0A914EAZ1</accession>
<evidence type="ECO:0000313" key="4">
    <source>
        <dbReference type="WBParaSite" id="ACRNAN_scaffold6542.g21280.t1"/>
    </source>
</evidence>
<dbReference type="InterPro" id="IPR033121">
    <property type="entry name" value="PEPTIDASE_A1"/>
</dbReference>
<evidence type="ECO:0000256" key="1">
    <source>
        <dbReference type="ARBA" id="ARBA00007447"/>
    </source>
</evidence>
<dbReference type="Gene3D" id="2.60.40.1960">
    <property type="match status" value="1"/>
</dbReference>
<reference evidence="4" key="1">
    <citation type="submission" date="2022-11" db="UniProtKB">
        <authorList>
            <consortium name="WormBaseParasite"/>
        </authorList>
    </citation>
    <scope>IDENTIFICATION</scope>
</reference>
<evidence type="ECO:0000259" key="2">
    <source>
        <dbReference type="PROSITE" id="PS51767"/>
    </source>
</evidence>
<protein>
    <submittedName>
        <fullName evidence="4">Peptidase A1 domain-containing protein</fullName>
    </submittedName>
</protein>
<dbReference type="AlphaFoldDB" id="A0A914EAZ1"/>
<dbReference type="Proteomes" id="UP000887540">
    <property type="component" value="Unplaced"/>
</dbReference>
<sequence length="359" mass="39535">MMTSLWLATTIDPAYQQFIDSKGPQGDQHAMFLNQAMQKQDSAFLISLQGNPWAYFYVFWVLSCNAAVLASNTYTLKNTNFTTPDALCLTGVLGNDKLMIPGFGAISQDFGLCSVVDKYMGLHPFDGFLGLAWPALAIDGAIPIVQNQIAAGHFDQPVFSLYYGTSGVMLSNDGQITWGGIDTTNCDSNIHYVPLSSKTYWQFTFSSFTFGSFSINKSQQVISSSGDAVFVVPSNVLSTIVTILNATHEVFDDDGQWALPCNMSSTFPDLVYTINGQVYRIKGSDYIEPEDNHNTCALRIEDGGMGGFGPQWVLAKPTKNVEQVFITMATEKERLGPMQDTPSCLENVIFKQKSHDQNR</sequence>
<dbReference type="InterPro" id="IPR001461">
    <property type="entry name" value="Aspartic_peptidase_A1"/>
</dbReference>
<dbReference type="Pfam" id="PF00026">
    <property type="entry name" value="Asp"/>
    <property type="match status" value="1"/>
</dbReference>
<keyword evidence="3" id="KW-1185">Reference proteome</keyword>